<organism evidence="1 2">
    <name type="scientific">Aureobasidium pullulans</name>
    <name type="common">Black yeast</name>
    <name type="synonym">Pullularia pullulans</name>
    <dbReference type="NCBI Taxonomy" id="5580"/>
    <lineage>
        <taxon>Eukaryota</taxon>
        <taxon>Fungi</taxon>
        <taxon>Dikarya</taxon>
        <taxon>Ascomycota</taxon>
        <taxon>Pezizomycotina</taxon>
        <taxon>Dothideomycetes</taxon>
        <taxon>Dothideomycetidae</taxon>
        <taxon>Dothideales</taxon>
        <taxon>Saccotheciaceae</taxon>
        <taxon>Aureobasidium</taxon>
    </lineage>
</organism>
<sequence>MSFFVLDDSTAEAKMPILLTRVDRNLRTPYGSGPHPCIIGGVLDRAACIMHLFVCEITISQLCLGSTRSIALIVLQAMKEAETFNTVSHEQLQTNISDLALAYRLTQGSVLLQVLRTWHARGNLGVGNHLGGRLRGKSQRQKALAPGVRSSGPGRADRLHRCPTPAIRKPRLLLYPRFFDAAVRISVS</sequence>
<protein>
    <submittedName>
        <fullName evidence="1">Uncharacterized protein</fullName>
    </submittedName>
</protein>
<proteinExistence type="predicted"/>
<evidence type="ECO:0000313" key="2">
    <source>
        <dbReference type="Proteomes" id="UP000306584"/>
    </source>
</evidence>
<dbReference type="Proteomes" id="UP000306584">
    <property type="component" value="Unassembled WGS sequence"/>
</dbReference>
<name>A0A4S9LHY4_AURPU</name>
<reference evidence="1 2" key="1">
    <citation type="submission" date="2018-10" db="EMBL/GenBank/DDBJ databases">
        <title>Fifty Aureobasidium pullulans genomes reveal a recombining polyextremotolerant generalist.</title>
        <authorList>
            <person name="Gostincar C."/>
            <person name="Turk M."/>
            <person name="Zajc J."/>
            <person name="Gunde-Cimerman N."/>
        </authorList>
    </citation>
    <scope>NUCLEOTIDE SEQUENCE [LARGE SCALE GENOMIC DNA]</scope>
    <source>
        <strain evidence="1 2">EXF-6604</strain>
    </source>
</reference>
<comment type="caution">
    <text evidence="1">The sequence shown here is derived from an EMBL/GenBank/DDBJ whole genome shotgun (WGS) entry which is preliminary data.</text>
</comment>
<evidence type="ECO:0000313" key="1">
    <source>
        <dbReference type="EMBL" id="THY28554.1"/>
    </source>
</evidence>
<dbReference type="AlphaFoldDB" id="A0A4S9LHY4"/>
<dbReference type="EMBL" id="QZBD01000114">
    <property type="protein sequence ID" value="THY28554.1"/>
    <property type="molecule type" value="Genomic_DNA"/>
</dbReference>
<gene>
    <name evidence="1" type="ORF">D6D01_03839</name>
</gene>
<accession>A0A4S9LHY4</accession>